<evidence type="ECO:0000313" key="2">
    <source>
        <dbReference type="WBParaSite" id="Pan_g2924.t1"/>
    </source>
</evidence>
<keyword evidence="1" id="KW-1185">Reference proteome</keyword>
<accession>A0A7E4VSM0</accession>
<protein>
    <submittedName>
        <fullName evidence="2">Uncharacterized protein</fullName>
    </submittedName>
</protein>
<reference evidence="1" key="1">
    <citation type="journal article" date="2013" name="Genetics">
        <title>The draft genome and transcriptome of Panagrellus redivivus are shaped by the harsh demands of a free-living lifestyle.</title>
        <authorList>
            <person name="Srinivasan J."/>
            <person name="Dillman A.R."/>
            <person name="Macchietto M.G."/>
            <person name="Heikkinen L."/>
            <person name="Lakso M."/>
            <person name="Fracchia K.M."/>
            <person name="Antoshechkin I."/>
            <person name="Mortazavi A."/>
            <person name="Wong G."/>
            <person name="Sternberg P.W."/>
        </authorList>
    </citation>
    <scope>NUCLEOTIDE SEQUENCE [LARGE SCALE GENOMIC DNA]</scope>
    <source>
        <strain evidence="1">MT8872</strain>
    </source>
</reference>
<evidence type="ECO:0000313" key="1">
    <source>
        <dbReference type="Proteomes" id="UP000492821"/>
    </source>
</evidence>
<proteinExistence type="predicted"/>
<dbReference type="WBParaSite" id="Pan_g2924.t1">
    <property type="protein sequence ID" value="Pan_g2924.t1"/>
    <property type="gene ID" value="Pan_g2924"/>
</dbReference>
<dbReference type="AlphaFoldDB" id="A0A7E4VSM0"/>
<organism evidence="1 2">
    <name type="scientific">Panagrellus redivivus</name>
    <name type="common">Microworm</name>
    <dbReference type="NCBI Taxonomy" id="6233"/>
    <lineage>
        <taxon>Eukaryota</taxon>
        <taxon>Metazoa</taxon>
        <taxon>Ecdysozoa</taxon>
        <taxon>Nematoda</taxon>
        <taxon>Chromadorea</taxon>
        <taxon>Rhabditida</taxon>
        <taxon>Tylenchina</taxon>
        <taxon>Panagrolaimomorpha</taxon>
        <taxon>Panagrolaimoidea</taxon>
        <taxon>Panagrolaimidae</taxon>
        <taxon>Panagrellus</taxon>
    </lineage>
</organism>
<dbReference type="Proteomes" id="UP000492821">
    <property type="component" value="Unassembled WGS sequence"/>
</dbReference>
<sequence length="154" mass="17602">MHGSIIGLDFTYAHSKREAVIKEEDGGTQEKSEVFVKSHRSLPVLFDIVLSTRSISALVPALTMFSRSSYFYTSVLKTMNPTPMTSRRRLRYRDDRDDRGYGFSEACWGISCERRAPTRYGFAEYFQPAVKSARALLQVPSRCLMLTQQRCLCP</sequence>
<name>A0A7E4VSM0_PANRE</name>
<reference evidence="2" key="2">
    <citation type="submission" date="2020-10" db="UniProtKB">
        <authorList>
            <consortium name="WormBaseParasite"/>
        </authorList>
    </citation>
    <scope>IDENTIFICATION</scope>
</reference>